<sequence>MRITFAVTATLSAVTTLADAYPHIAEYLAERNSRRQAIPTVPFPKASAHDQGEIGGVPRVLPIGFNADAQRVSTTGDHAFIAPGPNDRRGPCAGLNAAANHGYLPRDGIATYAAVETGLWEAFGLDQTATQVLQQTTTFFDGDPITQKWSIGGFSPKTAALAPVGDLLGLPLGTALSKESGICGYGHLKSEGDASITRGDFLAPTMNSNCASYPKFFQELLDTSCEVNKDCLITMDSLALHQHRRKLYSINTNPNYFSPAFAGVAFTPAAHHFVFALMANRSSEHPEGLLTPEALMQWFSYSRDGSGKLVYKYGNERIPDNFYKRGLQDPWTLPDILTGVVQQCLAYPTTCAIGGNTGKVNSFAGVEVGDLSHGLYDSSAFTDPAKLGCFLSMNIQAEAPSFLSNVLQGPVVQTVLSLLTSTLIPTLAKGFGECNGINVKGGNGAGVPFGQYSGASQFPGAVVQNDGPRGMSPSP</sequence>
<evidence type="ECO:0000256" key="5">
    <source>
        <dbReference type="ARBA" id="ARBA00023002"/>
    </source>
</evidence>
<evidence type="ECO:0000256" key="4">
    <source>
        <dbReference type="ARBA" id="ARBA00022723"/>
    </source>
</evidence>
<evidence type="ECO:0000313" key="11">
    <source>
        <dbReference type="Proteomes" id="UP000249464"/>
    </source>
</evidence>
<keyword evidence="8" id="KW-0732">Signal</keyword>
<name>A0A2X0P0X0_9BASI</name>
<protein>
    <submittedName>
        <fullName evidence="10">BQ5605_C001g00851 protein</fullName>
    </submittedName>
</protein>
<dbReference type="Proteomes" id="UP000249464">
    <property type="component" value="Unassembled WGS sequence"/>
</dbReference>
<dbReference type="EMBL" id="FQNC01000043">
    <property type="protein sequence ID" value="SGY50045.1"/>
    <property type="molecule type" value="Genomic_DNA"/>
</dbReference>
<dbReference type="GO" id="GO:0046872">
    <property type="term" value="F:metal ion binding"/>
    <property type="evidence" value="ECO:0007669"/>
    <property type="project" value="UniProtKB-KW"/>
</dbReference>
<keyword evidence="4" id="KW-0479">Metal-binding</keyword>
<keyword evidence="6" id="KW-0408">Iron</keyword>
<evidence type="ECO:0000256" key="1">
    <source>
        <dbReference type="ARBA" id="ARBA00001970"/>
    </source>
</evidence>
<feature type="domain" description="Heme haloperoxidase family profile" evidence="9">
    <location>
        <begin position="76"/>
        <end position="338"/>
    </location>
</feature>
<proteinExistence type="inferred from homology"/>
<dbReference type="InterPro" id="IPR036851">
    <property type="entry name" value="Chloroperoxidase-like_sf"/>
</dbReference>
<keyword evidence="11" id="KW-1185">Reference proteome</keyword>
<dbReference type="GO" id="GO:0004601">
    <property type="term" value="F:peroxidase activity"/>
    <property type="evidence" value="ECO:0007669"/>
    <property type="project" value="UniProtKB-KW"/>
</dbReference>
<feature type="chain" id="PRO_5016022766" evidence="8">
    <location>
        <begin position="21"/>
        <end position="475"/>
    </location>
</feature>
<dbReference type="Gene3D" id="1.10.489.10">
    <property type="entry name" value="Chloroperoxidase-like"/>
    <property type="match status" value="1"/>
</dbReference>
<evidence type="ECO:0000256" key="8">
    <source>
        <dbReference type="SAM" id="SignalP"/>
    </source>
</evidence>
<dbReference type="SUPFAM" id="SSF47571">
    <property type="entry name" value="Cloroperoxidase"/>
    <property type="match status" value="1"/>
</dbReference>
<keyword evidence="5" id="KW-0560">Oxidoreductase</keyword>
<feature type="signal peptide" evidence="8">
    <location>
        <begin position="1"/>
        <end position="20"/>
    </location>
</feature>
<dbReference type="PROSITE" id="PS51405">
    <property type="entry name" value="HEME_HALOPEROXIDASE"/>
    <property type="match status" value="1"/>
</dbReference>
<comment type="cofactor">
    <cofactor evidence="1">
        <name>heme b</name>
        <dbReference type="ChEBI" id="CHEBI:60344"/>
    </cofactor>
</comment>
<evidence type="ECO:0000256" key="3">
    <source>
        <dbReference type="ARBA" id="ARBA00022617"/>
    </source>
</evidence>
<organism evidence="10 11">
    <name type="scientific">Microbotryum silenes-dioicae</name>
    <dbReference type="NCBI Taxonomy" id="796604"/>
    <lineage>
        <taxon>Eukaryota</taxon>
        <taxon>Fungi</taxon>
        <taxon>Dikarya</taxon>
        <taxon>Basidiomycota</taxon>
        <taxon>Pucciniomycotina</taxon>
        <taxon>Microbotryomycetes</taxon>
        <taxon>Microbotryales</taxon>
        <taxon>Microbotryaceae</taxon>
        <taxon>Microbotryum</taxon>
    </lineage>
</organism>
<dbReference type="InterPro" id="IPR000028">
    <property type="entry name" value="Chloroperoxidase"/>
</dbReference>
<dbReference type="PANTHER" id="PTHR33577:SF1">
    <property type="entry name" value="HEME HALOPEROXIDASE FAMILY PROFILE DOMAIN-CONTAINING PROTEIN"/>
    <property type="match status" value="1"/>
</dbReference>
<keyword evidence="3" id="KW-0349">Heme</keyword>
<evidence type="ECO:0000256" key="7">
    <source>
        <dbReference type="ARBA" id="ARBA00025795"/>
    </source>
</evidence>
<evidence type="ECO:0000256" key="2">
    <source>
        <dbReference type="ARBA" id="ARBA00022559"/>
    </source>
</evidence>
<evidence type="ECO:0000313" key="10">
    <source>
        <dbReference type="EMBL" id="SGY50045.1"/>
    </source>
</evidence>
<dbReference type="STRING" id="796604.A0A2X0P0X0"/>
<comment type="similarity">
    <text evidence="7">Belongs to the chloroperoxidase family.</text>
</comment>
<dbReference type="AlphaFoldDB" id="A0A2X0P0X0"/>
<accession>A0A2X0P0X0</accession>
<evidence type="ECO:0000256" key="6">
    <source>
        <dbReference type="ARBA" id="ARBA00023004"/>
    </source>
</evidence>
<keyword evidence="2" id="KW-0575">Peroxidase</keyword>
<dbReference type="PANTHER" id="PTHR33577">
    <property type="entry name" value="STERIGMATOCYSTIN BIOSYNTHESIS PEROXIDASE STCC-RELATED"/>
    <property type="match status" value="1"/>
</dbReference>
<dbReference type="Pfam" id="PF01328">
    <property type="entry name" value="Peroxidase_2"/>
    <property type="match status" value="1"/>
</dbReference>
<evidence type="ECO:0000259" key="9">
    <source>
        <dbReference type="PROSITE" id="PS51405"/>
    </source>
</evidence>
<gene>
    <name evidence="10" type="primary">BQ5605_C001g00851</name>
    <name evidence="10" type="ORF">BQ5605_C001G00851</name>
</gene>
<reference evidence="10 11" key="1">
    <citation type="submission" date="2016-11" db="EMBL/GenBank/DDBJ databases">
        <authorList>
            <person name="Jaros S."/>
            <person name="Januszkiewicz K."/>
            <person name="Wedrychowicz H."/>
        </authorList>
    </citation>
    <scope>NUCLEOTIDE SEQUENCE [LARGE SCALE GENOMIC DNA]</scope>
</reference>